<dbReference type="EMBL" id="MPUH01000011">
    <property type="protein sequence ID" value="OMJ95498.1"/>
    <property type="molecule type" value="Genomic_DNA"/>
</dbReference>
<dbReference type="InterPro" id="IPR029787">
    <property type="entry name" value="Nucleotide_cyclase"/>
</dbReference>
<dbReference type="SUPFAM" id="SSF81665">
    <property type="entry name" value="Calcium ATPase, transmembrane domain M"/>
    <property type="match status" value="1"/>
</dbReference>
<dbReference type="SUPFAM" id="SSF55073">
    <property type="entry name" value="Nucleotide cyclase"/>
    <property type="match status" value="2"/>
</dbReference>
<keyword evidence="6 8" id="KW-0472">Membrane</keyword>
<proteinExistence type="predicted"/>
<dbReference type="PANTHER" id="PTHR24092:SF5">
    <property type="entry name" value="PHOSPHOLIPID-TRANSPORTING ATPASE"/>
    <property type="match status" value="1"/>
</dbReference>
<dbReference type="InterPro" id="IPR001054">
    <property type="entry name" value="A/G_cyclase"/>
</dbReference>
<feature type="transmembrane region" description="Helical" evidence="8">
    <location>
        <begin position="1298"/>
        <end position="1314"/>
    </location>
</feature>
<dbReference type="GO" id="GO:0046872">
    <property type="term" value="F:metal ion binding"/>
    <property type="evidence" value="ECO:0007669"/>
    <property type="project" value="UniProtKB-KW"/>
</dbReference>
<feature type="transmembrane region" description="Helical" evidence="8">
    <location>
        <begin position="1088"/>
        <end position="1107"/>
    </location>
</feature>
<name>A0A1R2D2M4_9CILI</name>
<dbReference type="PANTHER" id="PTHR24092">
    <property type="entry name" value="PROBABLE PHOSPHOLIPID-TRANSPORTING ATPASE"/>
    <property type="match status" value="1"/>
</dbReference>
<evidence type="ECO:0000313" key="10">
    <source>
        <dbReference type="EMBL" id="OMJ95498.1"/>
    </source>
</evidence>
<evidence type="ECO:0000256" key="4">
    <source>
        <dbReference type="ARBA" id="ARBA00022842"/>
    </source>
</evidence>
<evidence type="ECO:0000256" key="5">
    <source>
        <dbReference type="ARBA" id="ARBA00022989"/>
    </source>
</evidence>
<feature type="transmembrane region" description="Helical" evidence="8">
    <location>
        <begin position="1736"/>
        <end position="1755"/>
    </location>
</feature>
<keyword evidence="2 8" id="KW-0812">Transmembrane</keyword>
<feature type="domain" description="Guanylate cyclase" evidence="9">
    <location>
        <begin position="1423"/>
        <end position="1559"/>
    </location>
</feature>
<feature type="transmembrane region" description="Helical" evidence="8">
    <location>
        <begin position="280"/>
        <end position="301"/>
    </location>
</feature>
<dbReference type="Gene3D" id="2.70.150.10">
    <property type="entry name" value="Calcium-transporting ATPase, cytoplasmic transduction domain A"/>
    <property type="match status" value="1"/>
</dbReference>
<dbReference type="GO" id="GO:0006890">
    <property type="term" value="P:retrograde vesicle-mediated transport, Golgi to endoplasmic reticulum"/>
    <property type="evidence" value="ECO:0007669"/>
    <property type="project" value="TreeGrafter"/>
</dbReference>
<dbReference type="GO" id="GO:0005768">
    <property type="term" value="C:endosome"/>
    <property type="evidence" value="ECO:0007669"/>
    <property type="project" value="TreeGrafter"/>
</dbReference>
<feature type="transmembrane region" description="Helical" evidence="8">
    <location>
        <begin position="1059"/>
        <end position="1076"/>
    </location>
</feature>
<dbReference type="PROSITE" id="PS50125">
    <property type="entry name" value="GUANYLATE_CYCLASE_2"/>
    <property type="match status" value="2"/>
</dbReference>
<feature type="transmembrane region" description="Helical" evidence="8">
    <location>
        <begin position="961"/>
        <end position="983"/>
    </location>
</feature>
<dbReference type="CDD" id="cd07302">
    <property type="entry name" value="CHD"/>
    <property type="match status" value="2"/>
</dbReference>
<keyword evidence="4" id="KW-0460">Magnesium</keyword>
<feature type="transmembrane region" description="Helical" evidence="8">
    <location>
        <begin position="1246"/>
        <end position="1266"/>
    </location>
</feature>
<dbReference type="InterPro" id="IPR023298">
    <property type="entry name" value="ATPase_P-typ_TM_dom_sf"/>
</dbReference>
<dbReference type="InterPro" id="IPR023214">
    <property type="entry name" value="HAD_sf"/>
</dbReference>
<feature type="transmembrane region" description="Helical" evidence="8">
    <location>
        <begin position="1705"/>
        <end position="1730"/>
    </location>
</feature>
<keyword evidence="5 8" id="KW-1133">Transmembrane helix</keyword>
<feature type="region of interest" description="Disordered" evidence="7">
    <location>
        <begin position="405"/>
        <end position="427"/>
    </location>
</feature>
<dbReference type="SMART" id="SM00044">
    <property type="entry name" value="CYCc"/>
    <property type="match status" value="2"/>
</dbReference>
<dbReference type="GO" id="GO:0005802">
    <property type="term" value="C:trans-Golgi network"/>
    <property type="evidence" value="ECO:0007669"/>
    <property type="project" value="TreeGrafter"/>
</dbReference>
<comment type="subcellular location">
    <subcellularLocation>
        <location evidence="1">Membrane</location>
        <topology evidence="1">Multi-pass membrane protein</topology>
    </subcellularLocation>
</comment>
<dbReference type="GO" id="GO:0005886">
    <property type="term" value="C:plasma membrane"/>
    <property type="evidence" value="ECO:0007669"/>
    <property type="project" value="TreeGrafter"/>
</dbReference>
<dbReference type="Pfam" id="PF16212">
    <property type="entry name" value="PhoLip_ATPase_C"/>
    <property type="match status" value="1"/>
</dbReference>
<evidence type="ECO:0000256" key="3">
    <source>
        <dbReference type="ARBA" id="ARBA00022723"/>
    </source>
</evidence>
<dbReference type="GO" id="GO:0009190">
    <property type="term" value="P:cyclic nucleotide biosynthetic process"/>
    <property type="evidence" value="ECO:0007669"/>
    <property type="project" value="InterPro"/>
</dbReference>
<evidence type="ECO:0000259" key="9">
    <source>
        <dbReference type="PROSITE" id="PS50125"/>
    </source>
</evidence>
<feature type="transmembrane region" description="Helical" evidence="8">
    <location>
        <begin position="1025"/>
        <end position="1047"/>
    </location>
</feature>
<feature type="transmembrane region" description="Helical" evidence="8">
    <location>
        <begin position="321"/>
        <end position="341"/>
    </location>
</feature>
<dbReference type="Proteomes" id="UP000187209">
    <property type="component" value="Unassembled WGS sequence"/>
</dbReference>
<dbReference type="InterPro" id="IPR008250">
    <property type="entry name" value="ATPase_P-typ_transduc_dom_A_sf"/>
</dbReference>
<evidence type="ECO:0000256" key="1">
    <source>
        <dbReference type="ARBA" id="ARBA00004141"/>
    </source>
</evidence>
<organism evidence="10 11">
    <name type="scientific">Stentor coeruleus</name>
    <dbReference type="NCBI Taxonomy" id="5963"/>
    <lineage>
        <taxon>Eukaryota</taxon>
        <taxon>Sar</taxon>
        <taxon>Alveolata</taxon>
        <taxon>Ciliophora</taxon>
        <taxon>Postciliodesmatophora</taxon>
        <taxon>Heterotrichea</taxon>
        <taxon>Heterotrichida</taxon>
        <taxon>Stentoridae</taxon>
        <taxon>Stentor</taxon>
    </lineage>
</organism>
<feature type="transmembrane region" description="Helical" evidence="8">
    <location>
        <begin position="1273"/>
        <end position="1292"/>
    </location>
</feature>
<accession>A0A1R2D2M4</accession>
<feature type="transmembrane region" description="Helical" evidence="8">
    <location>
        <begin position="80"/>
        <end position="101"/>
    </location>
</feature>
<feature type="transmembrane region" description="Helical" evidence="8">
    <location>
        <begin position="1127"/>
        <end position="1148"/>
    </location>
</feature>
<dbReference type="GO" id="GO:0006897">
    <property type="term" value="P:endocytosis"/>
    <property type="evidence" value="ECO:0007669"/>
    <property type="project" value="TreeGrafter"/>
</dbReference>
<dbReference type="Pfam" id="PF00211">
    <property type="entry name" value="Guanylate_cyc"/>
    <property type="match status" value="2"/>
</dbReference>
<feature type="transmembrane region" description="Helical" evidence="8">
    <location>
        <begin position="1346"/>
        <end position="1370"/>
    </location>
</feature>
<feature type="transmembrane region" description="Helical" evidence="8">
    <location>
        <begin position="1818"/>
        <end position="1835"/>
    </location>
</feature>
<dbReference type="GO" id="GO:0045332">
    <property type="term" value="P:phospholipid translocation"/>
    <property type="evidence" value="ECO:0007669"/>
    <property type="project" value="TreeGrafter"/>
</dbReference>
<dbReference type="InterPro" id="IPR032630">
    <property type="entry name" value="P_typ_ATPase_c"/>
</dbReference>
<dbReference type="Pfam" id="PF16209">
    <property type="entry name" value="PhoLip_ATPase_N"/>
    <property type="match status" value="1"/>
</dbReference>
<evidence type="ECO:0000313" key="11">
    <source>
        <dbReference type="Proteomes" id="UP000187209"/>
    </source>
</evidence>
<feature type="transmembrane region" description="Helical" evidence="8">
    <location>
        <begin position="58"/>
        <end position="74"/>
    </location>
</feature>
<feature type="transmembrane region" description="Helical" evidence="8">
    <location>
        <begin position="1767"/>
        <end position="1787"/>
    </location>
</feature>
<dbReference type="InterPro" id="IPR023299">
    <property type="entry name" value="ATPase_P-typ_cyto_dom_N"/>
</dbReference>
<feature type="transmembrane region" description="Helical" evidence="8">
    <location>
        <begin position="1841"/>
        <end position="1858"/>
    </location>
</feature>
<comment type="caution">
    <text evidence="10">The sequence shown here is derived from an EMBL/GenBank/DDBJ whole genome shotgun (WGS) entry which is preliminary data.</text>
</comment>
<evidence type="ECO:0000256" key="7">
    <source>
        <dbReference type="SAM" id="MobiDB-lite"/>
    </source>
</evidence>
<dbReference type="OrthoDB" id="354346at2759"/>
<keyword evidence="11" id="KW-1185">Reference proteome</keyword>
<feature type="transmembrane region" description="Helical" evidence="8">
    <location>
        <begin position="1220"/>
        <end position="1240"/>
    </location>
</feature>
<dbReference type="InterPro" id="IPR032631">
    <property type="entry name" value="P-type_ATPase_N"/>
</dbReference>
<dbReference type="SUPFAM" id="SSF81660">
    <property type="entry name" value="Metal cation-transporting ATPase, ATP-binding domain N"/>
    <property type="match status" value="1"/>
</dbReference>
<dbReference type="GO" id="GO:0035556">
    <property type="term" value="P:intracellular signal transduction"/>
    <property type="evidence" value="ECO:0007669"/>
    <property type="project" value="InterPro"/>
</dbReference>
<dbReference type="InterPro" id="IPR036412">
    <property type="entry name" value="HAD-like_sf"/>
</dbReference>
<dbReference type="Gene3D" id="3.30.70.1230">
    <property type="entry name" value="Nucleotide cyclase"/>
    <property type="match status" value="2"/>
</dbReference>
<evidence type="ECO:0000256" key="8">
    <source>
        <dbReference type="SAM" id="Phobius"/>
    </source>
</evidence>
<feature type="transmembrane region" description="Helical" evidence="8">
    <location>
        <begin position="1321"/>
        <end position="1340"/>
    </location>
</feature>
<reference evidence="10 11" key="1">
    <citation type="submission" date="2016-11" db="EMBL/GenBank/DDBJ databases">
        <title>The macronuclear genome of Stentor coeruleus: a giant cell with tiny introns.</title>
        <authorList>
            <person name="Slabodnick M."/>
            <person name="Ruby J.G."/>
            <person name="Reiff S.B."/>
            <person name="Swart E.C."/>
            <person name="Gosai S."/>
            <person name="Prabakaran S."/>
            <person name="Witkowska E."/>
            <person name="Larue G.E."/>
            <person name="Fisher S."/>
            <person name="Freeman R.M."/>
            <person name="Gunawardena J."/>
            <person name="Chu W."/>
            <person name="Stover N.A."/>
            <person name="Gregory B.D."/>
            <person name="Nowacki M."/>
            <person name="Derisi J."/>
            <person name="Roy S.W."/>
            <person name="Marshall W.F."/>
            <person name="Sood P."/>
        </authorList>
    </citation>
    <scope>NUCLEOTIDE SEQUENCE [LARGE SCALE GENOMIC DNA]</scope>
    <source>
        <strain evidence="10">WM001</strain>
    </source>
</reference>
<evidence type="ECO:0000256" key="6">
    <source>
        <dbReference type="ARBA" id="ARBA00023136"/>
    </source>
</evidence>
<dbReference type="SUPFAM" id="SSF56784">
    <property type="entry name" value="HAD-like"/>
    <property type="match status" value="1"/>
</dbReference>
<dbReference type="GO" id="GO:0140326">
    <property type="term" value="F:ATPase-coupled intramembrane lipid transporter activity"/>
    <property type="evidence" value="ECO:0007669"/>
    <property type="project" value="TreeGrafter"/>
</dbReference>
<sequence length="2100" mass="239313">MRITKSNQARKPEKESLYRRIDFQHDMANEYKDNRVVSYHYTILSLIPKTLFQEFQNISYLWFLTIIGLEFSPYCEYTSLKWSTLFPLLILISYVLTENILRTYNRYKLDSVKNNAIVQVLGSSDFIKKKSRDVHVGDILLIENQEHVPADILLLAVDNTESECFVDMSAVIGGKDLIKKKPVKDTQAFITTDGYEVGNLLKHIENVRVIQPDSSFKHFSGKIKMKGNPKVSKVNLENLVIRGTKIIGCNWIIGIAVYTGMETKLWLNSKKPPVIKISKFHMFVNSIMIVNFGILLFYTFLSFGLSYYRSNSNTKETWDIVFINHLLLFNSLVPVSLYLAVRISKVLQMLFINSRYPDIRIESSKIFENLGKIEYILLGKSGTLTEDHLKVQTCIIGSHVYRENDENDEEDKAPSRQKSSEIPLNSDDYNHKLEDYFTFDMLSNELKEDQIKQELWYFVLCLSICNHFYPNQEMKNISADEKVMVALAEELGVSLFHRASTFAILKYGETEYKYDILGSYGLYSEQKFNKILIKNRDSNEIVLLVKGSTDSIQHIFEDEDEIMSFEDGLKSRYLENLRKIVCGYKIFDEKTAKEFLFDYKNAKLSPVNVEGRVASVFEKYENTLKYLGFIGIENPIKKGTKDCVTQLNRAGIKTWMVTGDSEESSLLTGLATGMYTIDSNIVRVSSFISSSECLQLLNLAESSEIFHQEVAISDKGSNLQLSEAFYKMNKSPYITKTKTMLKETETMRKELIPSERQNHEGRVLKLNSNIRKRTDKRKASHHLIVSLSNLSDEKIEEDPKAYDPSTLNFILSVDSNGLEFALSSSSHRKKFVSLLFAAKSVFFHSMSPDQKIKIVRLLKQNFAFHPTIMAIGDGNTNSGMLGEADISITVAPNDAEFEYAPDARVGKFLDLSFLILKIGHYSQARISRLVLLIIYREMLINTFMFLFQIQTNFSGIPLFHYDLYVIYELFITLVPLICVGVFYKDQSVMIQTFSEGTFGSRSFLSDRDEYPANYMSQNLHIIKIITSYVSGCFDGVVIFVATIYGSNNIINSQGFTEDLGSKGIIAIILLSVAFNIKIWSENLQIVRFNVLMYFLTIALLIITVGLVCNGNLGDPMMNFSLLTDSGIIWFIICIVPGSSFLVCMFYILNSQKIDNPKVVSRLEQYKNNLHSIFIDSQEWNEDEISNELELNKYSTRFLSKFKENHYQTLIILENKNPVRIAIIFAVIISWILFLLIKTNIIENYKFGSITIIGPILFSILCLLLFYKNLIWEYFTIIFFIVTIIFSLTQTTFNGIYTVIRYPILGVFFTVCINYRVQNSIAILLLTYIISVITIFIETHSQNSTNFYNISLHSAILMFGICFLAFIITYINDVNKRNEFVYLQKVEIEVLKTKSILSYLLPQFVRKRVKDGVRYIAEDKGTVSVIFCDMCNFDDIVTLYTPQELTYFLDEIFGKLDKICEAIGVTKIETVGKTYLACAGLKDSEISLDPALSRVPHARRAVEMGLAVLREISKISLKDGSPLMFKIGINSGPVTAGVVGFHKPQFSLVGDTVNTASRMSSTLTDQNSIQISMSTYDLIGDKNGLTFFDRCPDVKGKGKMDTKIVEVPKQTISDSGDKGLAGTSVGHNMSLLISSSFKATSGNKIMESPVSLNTPTILNGLDVEAPEELIKESDSKYVSRIITFYEKETSVEFGFRSIFLEEYYKIQYYGILGSIVINALLLLLEMLLLIYDLPYSYPSNFIIIAIEELFTVLMFIRLKKYYKSKVFAYVLAGVFSIEYVGFFISSFFDKPFVVNYILFFDFRFLLINYCTGIFFGKTLVFNVIVVILWMLIIGFYDANYRNFGSTIVFIIVVLASKYIQESRLRINSIIKQAAGKDVEKTEELLTQMMPPNALKNLQDENPTTDRLSYVTLMYADIVGFTAWSSTKTSKEVVGMLSQLFTRFDKLCLMYDVYKVHTIGDCYVVMGYKTDHKRSPAKEAENVVKFANSLIDVIEETNQLCNCDLSMRIGIHTGEVIGGITGTNIVRYDIYGADVLIANKMESNGEPGKIVVSEMTKVLLEDYNPEKYKFTQTKEISIPALNNKIAKVFLLTDLSAVLDNEQ</sequence>
<dbReference type="SUPFAM" id="SSF81653">
    <property type="entry name" value="Calcium ATPase, transduction domain A"/>
    <property type="match status" value="1"/>
</dbReference>
<dbReference type="Gene3D" id="3.40.50.1000">
    <property type="entry name" value="HAD superfamily/HAD-like"/>
    <property type="match status" value="1"/>
</dbReference>
<feature type="domain" description="Guanylate cyclase" evidence="9">
    <location>
        <begin position="1910"/>
        <end position="2040"/>
    </location>
</feature>
<evidence type="ECO:0000256" key="2">
    <source>
        <dbReference type="ARBA" id="ARBA00022692"/>
    </source>
</evidence>
<gene>
    <name evidence="10" type="ORF">SteCoe_1094</name>
</gene>
<protein>
    <recommendedName>
        <fullName evidence="9">Guanylate cyclase domain-containing protein</fullName>
    </recommendedName>
</protein>
<dbReference type="GO" id="GO:0000166">
    <property type="term" value="F:nucleotide binding"/>
    <property type="evidence" value="ECO:0007669"/>
    <property type="project" value="InterPro"/>
</dbReference>
<keyword evidence="3" id="KW-0479">Metal-binding</keyword>